<dbReference type="AlphaFoldDB" id="A0AA39LIJ8"/>
<protein>
    <submittedName>
        <fullName evidence="2">Uncharacterized protein</fullName>
    </submittedName>
</protein>
<gene>
    <name evidence="2" type="ORF">QR680_002673</name>
</gene>
<feature type="chain" id="PRO_5041240759" evidence="1">
    <location>
        <begin position="19"/>
        <end position="517"/>
    </location>
</feature>
<keyword evidence="1" id="KW-0732">Signal</keyword>
<dbReference type="Proteomes" id="UP001175271">
    <property type="component" value="Unassembled WGS sequence"/>
</dbReference>
<comment type="caution">
    <text evidence="2">The sequence shown here is derived from an EMBL/GenBank/DDBJ whole genome shotgun (WGS) entry which is preliminary data.</text>
</comment>
<sequence>MLRALLTLLLYCCAQAAAYRRPIGGADRIEKIDVTPSQIIIVTSKNGPIESLSIEIDLVDIETGDKSTVYNLKGSMLLITRGRYTISFLKPGHWYGIAYRSSQTVNNVIYNEFKQELLRTLDTSGKQLPFPVRVFEHRDQHDGKSLETLVVSARWLEAPTERKNIEQAISEITFDCSDEEKKFDIRLQENQTQHSVDVELQNIIEIVESTENKRKVVGKISPKFCERICWRTRLMAQRESFTFTTDSDKQCHALEPITAEATLRELLSYEVEHGNLTVNTAYHNTSFNDYGVVIVEINELKNSKQPLVKSQSFRALSQAQKFVLPALKANNFYAATYNYTKTSPFHYSEKRQFVIEVGGENDTLAANPPVALLFSTANITGTKTPVAKLLLNSDFNVSTVDVITKPFCTEDFGQNVSLLRDDTPHMLDIDLVQALCGQDNRRSFCPSGRNFTSKRKCSTYLCYEVVLSLNGTRHNLHERCQDVAEAFPIEIPKSSQRPYLLLQLISIVFMLILSSAK</sequence>
<accession>A0AA39LIJ8</accession>
<reference evidence="2" key="1">
    <citation type="submission" date="2023-06" db="EMBL/GenBank/DDBJ databases">
        <title>Genomic analysis of the entomopathogenic nematode Steinernema hermaphroditum.</title>
        <authorList>
            <person name="Schwarz E.M."/>
            <person name="Heppert J.K."/>
            <person name="Baniya A."/>
            <person name="Schwartz H.T."/>
            <person name="Tan C.-H."/>
            <person name="Antoshechkin I."/>
            <person name="Sternberg P.W."/>
            <person name="Goodrich-Blair H."/>
            <person name="Dillman A.R."/>
        </authorList>
    </citation>
    <scope>NUCLEOTIDE SEQUENCE</scope>
    <source>
        <strain evidence="2">PS9179</strain>
        <tissue evidence="2">Whole animal</tissue>
    </source>
</reference>
<evidence type="ECO:0000256" key="1">
    <source>
        <dbReference type="SAM" id="SignalP"/>
    </source>
</evidence>
<name>A0AA39LIJ8_9BILA</name>
<dbReference type="EMBL" id="JAUCMV010000005">
    <property type="protein sequence ID" value="KAK0398612.1"/>
    <property type="molecule type" value="Genomic_DNA"/>
</dbReference>
<proteinExistence type="predicted"/>
<evidence type="ECO:0000313" key="2">
    <source>
        <dbReference type="EMBL" id="KAK0398612.1"/>
    </source>
</evidence>
<evidence type="ECO:0000313" key="3">
    <source>
        <dbReference type="Proteomes" id="UP001175271"/>
    </source>
</evidence>
<keyword evidence="3" id="KW-1185">Reference proteome</keyword>
<feature type="signal peptide" evidence="1">
    <location>
        <begin position="1"/>
        <end position="18"/>
    </location>
</feature>
<organism evidence="2 3">
    <name type="scientific">Steinernema hermaphroditum</name>
    <dbReference type="NCBI Taxonomy" id="289476"/>
    <lineage>
        <taxon>Eukaryota</taxon>
        <taxon>Metazoa</taxon>
        <taxon>Ecdysozoa</taxon>
        <taxon>Nematoda</taxon>
        <taxon>Chromadorea</taxon>
        <taxon>Rhabditida</taxon>
        <taxon>Tylenchina</taxon>
        <taxon>Panagrolaimomorpha</taxon>
        <taxon>Strongyloidoidea</taxon>
        <taxon>Steinernematidae</taxon>
        <taxon>Steinernema</taxon>
    </lineage>
</organism>